<evidence type="ECO:0000256" key="4">
    <source>
        <dbReference type="ARBA" id="ARBA00023239"/>
    </source>
</evidence>
<dbReference type="UniPathway" id="UPA00379">
    <property type="reaction ID" value="UER00549"/>
</dbReference>
<dbReference type="GO" id="GO:0004397">
    <property type="term" value="F:histidine ammonia-lyase activity"/>
    <property type="evidence" value="ECO:0007669"/>
    <property type="project" value="UniProtKB-UniRule"/>
</dbReference>
<comment type="catalytic activity">
    <reaction evidence="5 8">
        <text>L-histidine = trans-urocanate + NH4(+)</text>
        <dbReference type="Rhea" id="RHEA:21232"/>
        <dbReference type="ChEBI" id="CHEBI:17771"/>
        <dbReference type="ChEBI" id="CHEBI:28938"/>
        <dbReference type="ChEBI" id="CHEBI:57595"/>
        <dbReference type="EC" id="4.3.1.3"/>
    </reaction>
</comment>
<dbReference type="CDD" id="cd00332">
    <property type="entry name" value="PAL-HAL"/>
    <property type="match status" value="1"/>
</dbReference>
<sequence length="512" mass="56120">MDVLKFSAGNITLSHIKKLLTTHSKIDLDIRCQPSVQAARDVVDELLAQGKIMYGINTGFGKLANKIIPTEQLIDLQHNLLRSHAVGTGPVLRVEIAQLITILKLNCMAQGFSGVRWDLIDYFSKLYNSDIYPIIPAKGSVGASGDLAPLAHLSLLLIGEGEAQYQQARITGIQALEILGLQPLKLQPKEGLALINGTQVSTAILCFALFQAQIVFDAALCASALSSIAVNANLSPIDARIQILRRLPSQMHVAEILRFLTEDSLQRTVKKRVQDPYSIRCVPQVMGACLGVMQQIAQILECEINAVTDNPLIFSKEKEILSGGNFHAEPIAFAADQLACVLAEIANLSERRINLLCDESLSGLPSFLIKENGLNSGFMMPHVTAAALSSENKMYAHPIGVDSIPTSGNQEDHVSMATSAAFRLLEMIENTTDIISIEMLAACQGIDLREATVQNSALHEIYTRIRQHIPFLDKDRYLSPEISQVKNMILAQKFELPCFLDSKVNVFSERVI</sequence>
<dbReference type="EMBL" id="LKHV01000003">
    <property type="protein sequence ID" value="KRG19329.1"/>
    <property type="molecule type" value="Genomic_DNA"/>
</dbReference>
<dbReference type="STRING" id="437022.CC99x_00858"/>
<dbReference type="InterPro" id="IPR024083">
    <property type="entry name" value="Fumarase/histidase_N"/>
</dbReference>
<reference evidence="11" key="3">
    <citation type="submission" date="2021-06" db="EMBL/GenBank/DDBJ databases">
        <title>Genomic Description and Analysis of Intracellular Bacteria, Candidatus Berkiella cookevillensis and Candidatus Berkiella aquae.</title>
        <authorList>
            <person name="Kidane D.T."/>
            <person name="Mehari Y.T."/>
            <person name="Rice F.C."/>
            <person name="Arivett B.A."/>
            <person name="Farone A.L."/>
            <person name="Berk S.G."/>
            <person name="Farone M.B."/>
        </authorList>
    </citation>
    <scope>NUCLEOTIDE SEQUENCE</scope>
    <source>
        <strain evidence="11">CC99</strain>
    </source>
</reference>
<dbReference type="PROSITE" id="PS00488">
    <property type="entry name" value="PAL_HISTIDASE"/>
    <property type="match status" value="1"/>
</dbReference>
<dbReference type="AlphaFoldDB" id="A0A0Q9YS48"/>
<evidence type="ECO:0000256" key="1">
    <source>
        <dbReference type="ARBA" id="ARBA00005113"/>
    </source>
</evidence>
<dbReference type="PATRIC" id="fig|1590042.3.peg.875"/>
<accession>A0A0Q9YS48</accession>
<dbReference type="Gene3D" id="1.20.200.10">
    <property type="entry name" value="Fumarase/aspartase (Central domain)"/>
    <property type="match status" value="1"/>
</dbReference>
<proteinExistence type="inferred from homology"/>
<reference evidence="11" key="2">
    <citation type="journal article" date="2016" name="Genome Announc.">
        <title>Draft Genome Sequences of Two Novel Amoeba-Resistant Intranuclear Bacteria, 'Candidatus Berkiella cookevillensis' and 'Candidatus Berkiella aquae'.</title>
        <authorList>
            <person name="Mehari Y.T."/>
            <person name="Arivett B.A."/>
            <person name="Farone A.L."/>
            <person name="Gunderson J.H."/>
            <person name="Farone M.B."/>
        </authorList>
    </citation>
    <scope>NUCLEOTIDE SEQUENCE</scope>
    <source>
        <strain evidence="11">CC99</strain>
    </source>
</reference>
<dbReference type="NCBIfam" id="TIGR01225">
    <property type="entry name" value="hutH"/>
    <property type="match status" value="1"/>
</dbReference>
<comment type="pathway">
    <text evidence="1 8">Amino-acid degradation; L-histidine degradation into L-glutamate; N-formimidoyl-L-glutamate from L-histidine: step 1/3.</text>
</comment>
<evidence type="ECO:0000313" key="11">
    <source>
        <dbReference type="EMBL" id="MCS5708943.1"/>
    </source>
</evidence>
<dbReference type="GO" id="GO:0019557">
    <property type="term" value="P:L-histidine catabolic process to glutamate and formate"/>
    <property type="evidence" value="ECO:0007669"/>
    <property type="project" value="UniProtKB-UniPathway"/>
</dbReference>
<dbReference type="FunFam" id="1.20.200.10:FF:000003">
    <property type="entry name" value="Histidine ammonia-lyase"/>
    <property type="match status" value="1"/>
</dbReference>
<dbReference type="RefSeq" id="WP_077065353.1">
    <property type="nucleotide sequence ID" value="NZ_LKHV02000001.1"/>
</dbReference>
<organism evidence="10">
    <name type="scientific">Candidatus Berkiella cookevillensis</name>
    <dbReference type="NCBI Taxonomy" id="437022"/>
    <lineage>
        <taxon>Bacteria</taxon>
        <taxon>Pseudomonadati</taxon>
        <taxon>Pseudomonadota</taxon>
        <taxon>Gammaproteobacteria</taxon>
        <taxon>Candidatus Berkiellales</taxon>
        <taxon>Candidatus Berkiellaceae</taxon>
        <taxon>Candidatus Berkiella</taxon>
    </lineage>
</organism>
<evidence type="ECO:0000256" key="9">
    <source>
        <dbReference type="RuleBase" id="RU004480"/>
    </source>
</evidence>
<gene>
    <name evidence="10" type="primary">hutH</name>
    <name evidence="11" type="ORF">CC99x_008520</name>
    <name evidence="10" type="ORF">CC99x_00858</name>
</gene>
<keyword evidence="3 8" id="KW-0369">Histidine metabolism</keyword>
<dbReference type="NCBIfam" id="NF006871">
    <property type="entry name" value="PRK09367.1"/>
    <property type="match status" value="1"/>
</dbReference>
<comment type="subcellular location">
    <subcellularLocation>
        <location evidence="9">Cytoplasm</location>
    </subcellularLocation>
</comment>
<dbReference type="Proteomes" id="UP000051494">
    <property type="component" value="Unassembled WGS sequence"/>
</dbReference>
<dbReference type="EC" id="4.3.1.3" evidence="2 6"/>
<keyword evidence="12" id="KW-1185">Reference proteome</keyword>
<dbReference type="GO" id="GO:0019556">
    <property type="term" value="P:L-histidine catabolic process to glutamate and formamide"/>
    <property type="evidence" value="ECO:0007669"/>
    <property type="project" value="UniProtKB-UniPathway"/>
</dbReference>
<evidence type="ECO:0000313" key="10">
    <source>
        <dbReference type="EMBL" id="KRG19329.1"/>
    </source>
</evidence>
<dbReference type="EMBL" id="LKHV02000001">
    <property type="protein sequence ID" value="MCS5708943.1"/>
    <property type="molecule type" value="Genomic_DNA"/>
</dbReference>
<dbReference type="InterPro" id="IPR005921">
    <property type="entry name" value="HutH"/>
</dbReference>
<dbReference type="OrthoDB" id="9806955at2"/>
<reference evidence="10" key="1">
    <citation type="submission" date="2015-09" db="EMBL/GenBank/DDBJ databases">
        <title>Draft Genome Sequences of Two Novel Amoeba-resistant Intranuclear Bacteria, Candidatus Berkiella cookevillensis and Candidatus Berkiella aquae.</title>
        <authorList>
            <person name="Mehari Y.T."/>
            <person name="Arivett B.A."/>
            <person name="Farone A.L."/>
            <person name="Gunderson J.H."/>
            <person name="Farone M.B."/>
        </authorList>
    </citation>
    <scope>NUCLEOTIDE SEQUENCE [LARGE SCALE GENOMIC DNA]</scope>
    <source>
        <strain evidence="10">CC99</strain>
    </source>
</reference>
<dbReference type="InterPro" id="IPR008948">
    <property type="entry name" value="L-Aspartase-like"/>
</dbReference>
<evidence type="ECO:0000256" key="2">
    <source>
        <dbReference type="ARBA" id="ARBA00012994"/>
    </source>
</evidence>
<evidence type="ECO:0000256" key="6">
    <source>
        <dbReference type="NCBIfam" id="TIGR01225"/>
    </source>
</evidence>
<dbReference type="Gene3D" id="1.10.275.10">
    <property type="entry name" value="Fumarase/aspartase (N-terminal domain)"/>
    <property type="match status" value="1"/>
</dbReference>
<dbReference type="PANTHER" id="PTHR10362">
    <property type="entry name" value="HISTIDINE AMMONIA-LYASE"/>
    <property type="match status" value="1"/>
</dbReference>
<evidence type="ECO:0000256" key="3">
    <source>
        <dbReference type="ARBA" id="ARBA00022808"/>
    </source>
</evidence>
<dbReference type="FunFam" id="1.10.275.10:FF:000005">
    <property type="entry name" value="Histidine ammonia-lyase"/>
    <property type="match status" value="1"/>
</dbReference>
<dbReference type="InterPro" id="IPR022313">
    <property type="entry name" value="Phe/His_NH3-lyase_AS"/>
</dbReference>
<evidence type="ECO:0000256" key="8">
    <source>
        <dbReference type="RuleBase" id="RU004479"/>
    </source>
</evidence>
<evidence type="ECO:0000256" key="5">
    <source>
        <dbReference type="ARBA" id="ARBA00049269"/>
    </source>
</evidence>
<name>A0A0Q9YS48_9GAMM</name>
<protein>
    <recommendedName>
        <fullName evidence="2 6">Histidine ammonia-lyase</fullName>
        <ecNumber evidence="2 6">4.3.1.3</ecNumber>
    </recommendedName>
</protein>
<evidence type="ECO:0000313" key="12">
    <source>
        <dbReference type="Proteomes" id="UP000051494"/>
    </source>
</evidence>
<dbReference type="InterPro" id="IPR001106">
    <property type="entry name" value="Aromatic_Lyase"/>
</dbReference>
<dbReference type="Pfam" id="PF00221">
    <property type="entry name" value="Lyase_aromatic"/>
    <property type="match status" value="1"/>
</dbReference>
<dbReference type="SUPFAM" id="SSF48557">
    <property type="entry name" value="L-aspartase-like"/>
    <property type="match status" value="1"/>
</dbReference>
<comment type="similarity">
    <text evidence="7">Belongs to the PAL/histidase family.</text>
</comment>
<dbReference type="GO" id="GO:0005737">
    <property type="term" value="C:cytoplasm"/>
    <property type="evidence" value="ECO:0007669"/>
    <property type="project" value="UniProtKB-SubCell"/>
</dbReference>
<evidence type="ECO:0000256" key="7">
    <source>
        <dbReference type="RuleBase" id="RU003954"/>
    </source>
</evidence>
<keyword evidence="4 7" id="KW-0456">Lyase</keyword>
<comment type="caution">
    <text evidence="10">The sequence shown here is derived from an EMBL/GenBank/DDBJ whole genome shotgun (WGS) entry which is preliminary data.</text>
</comment>